<dbReference type="AlphaFoldDB" id="A0A1Y0L2V2"/>
<dbReference type="Gene3D" id="1.10.1760.20">
    <property type="match status" value="1"/>
</dbReference>
<evidence type="ECO:0000313" key="3">
    <source>
        <dbReference type="Proteomes" id="UP000231179"/>
    </source>
</evidence>
<accession>A0A1Y0L2V2</accession>
<name>A0A1Y0L2V2_9MOLU</name>
<keyword evidence="1" id="KW-0812">Transmembrane</keyword>
<keyword evidence="3" id="KW-1185">Reference proteome</keyword>
<feature type="transmembrane region" description="Helical" evidence="1">
    <location>
        <begin position="252"/>
        <end position="277"/>
    </location>
</feature>
<evidence type="ECO:0000256" key="1">
    <source>
        <dbReference type="SAM" id="Phobius"/>
    </source>
</evidence>
<reference evidence="2 3" key="1">
    <citation type="submission" date="2017-11" db="EMBL/GenBank/DDBJ databases">
        <title>Complete genome sequence of Spiroplasma clarkii CN-5 (DSM 19994).</title>
        <authorList>
            <person name="Tsai Y.-M."/>
            <person name="Chang A."/>
            <person name="Lo W.-S."/>
            <person name="Kuo C.-H."/>
        </authorList>
    </citation>
    <scope>NUCLEOTIDE SEQUENCE [LARGE SCALE GENOMIC DNA]</scope>
    <source>
        <strain evidence="2 3">CN-5</strain>
    </source>
</reference>
<dbReference type="EMBL" id="CP024870">
    <property type="protein sequence ID" value="ATX71368.1"/>
    <property type="molecule type" value="Genomic_DNA"/>
</dbReference>
<feature type="transmembrane region" description="Helical" evidence="1">
    <location>
        <begin position="65"/>
        <end position="89"/>
    </location>
</feature>
<keyword evidence="1" id="KW-0472">Membrane</keyword>
<sequence>MKNNLDDDISSNPEHAVLEHDIQGDKLKRDHYHGTHHFDKRGNHDDVAEGDFHFKESIYTSQRNLIYRITLTGVFLALAIGGTSFDIFLEFVRVPVAGVNINFRYFDLLFILLSIGSIGPFFTSIIAAVVPWMHILIDNVHGHTVYDALIDLGGYVTITWILWIFYYVLFRNSYTHKDPNRKRDLFKRWSPMPFFVIACALLYTGLIIGVFHLNGAFANYNHATNHQSIESKMVSPHSDEHEHEMGEFNGKWGILIIGVFGFEALRFSACFAVFAMIEPQVKKLNHRYK</sequence>
<gene>
    <name evidence="2" type="ORF">SCLAR_v1c10680</name>
</gene>
<feature type="transmembrane region" description="Helical" evidence="1">
    <location>
        <begin position="191"/>
        <end position="213"/>
    </location>
</feature>
<proteinExistence type="predicted"/>
<keyword evidence="1" id="KW-1133">Transmembrane helix</keyword>
<evidence type="ECO:0000313" key="2">
    <source>
        <dbReference type="EMBL" id="ATX71368.1"/>
    </source>
</evidence>
<organism evidence="2 3">
    <name type="scientific">Spiroplasma clarkii</name>
    <dbReference type="NCBI Taxonomy" id="2139"/>
    <lineage>
        <taxon>Bacteria</taxon>
        <taxon>Bacillati</taxon>
        <taxon>Mycoplasmatota</taxon>
        <taxon>Mollicutes</taxon>
        <taxon>Entomoplasmatales</taxon>
        <taxon>Spiroplasmataceae</taxon>
        <taxon>Spiroplasma</taxon>
    </lineage>
</organism>
<dbReference type="OrthoDB" id="396721at2"/>
<protein>
    <recommendedName>
        <fullName evidence="4">Transmembrane protein</fullName>
    </recommendedName>
</protein>
<feature type="transmembrane region" description="Helical" evidence="1">
    <location>
        <begin position="109"/>
        <end position="132"/>
    </location>
</feature>
<evidence type="ECO:0008006" key="4">
    <source>
        <dbReference type="Google" id="ProtNLM"/>
    </source>
</evidence>
<dbReference type="Proteomes" id="UP000231179">
    <property type="component" value="Chromosome"/>
</dbReference>
<dbReference type="RefSeq" id="WP_100254907.1">
    <property type="nucleotide sequence ID" value="NZ_CP015819.1"/>
</dbReference>
<feature type="transmembrane region" description="Helical" evidence="1">
    <location>
        <begin position="152"/>
        <end position="170"/>
    </location>
</feature>
<dbReference type="KEGG" id="scla:SCLARK_001527"/>